<proteinExistence type="predicted"/>
<evidence type="ECO:0000313" key="1">
    <source>
        <dbReference type="EMBL" id="GLY87607.1"/>
    </source>
</evidence>
<evidence type="ECO:0000313" key="2">
    <source>
        <dbReference type="Proteomes" id="UP001165074"/>
    </source>
</evidence>
<keyword evidence="2" id="KW-1185">Reference proteome</keyword>
<protein>
    <submittedName>
        <fullName evidence="1">Uncharacterized protein</fullName>
    </submittedName>
</protein>
<dbReference type="SUPFAM" id="SSF53474">
    <property type="entry name" value="alpha/beta-Hydrolases"/>
    <property type="match status" value="1"/>
</dbReference>
<accession>A0A9W6W290</accession>
<dbReference type="Proteomes" id="UP001165074">
    <property type="component" value="Unassembled WGS sequence"/>
</dbReference>
<name>A0A9W6W290_9ACTN</name>
<sequence>MTRRAGRLSERGFRWSLPPALAVDMVAGGLPYEVITRAVAEVAATRPPLTRYPGPVWLVNGARDPFRRHEREFLAACRDGRLAVRPRRGHLTCLIDILAVARTVTDAAAAVRSPASRSGGDQPG</sequence>
<reference evidence="1" key="1">
    <citation type="submission" date="2023-03" db="EMBL/GenBank/DDBJ databases">
        <title>Actinoallomurus iriomotensis NBRC 103684.</title>
        <authorList>
            <person name="Ichikawa N."/>
            <person name="Sato H."/>
            <person name="Tonouchi N."/>
        </authorList>
    </citation>
    <scope>NUCLEOTIDE SEQUENCE</scope>
    <source>
        <strain evidence="1">NBRC 103684</strain>
    </source>
</reference>
<dbReference type="EMBL" id="BSTK01000008">
    <property type="protein sequence ID" value="GLY87607.1"/>
    <property type="molecule type" value="Genomic_DNA"/>
</dbReference>
<comment type="caution">
    <text evidence="1">The sequence shown here is derived from an EMBL/GenBank/DDBJ whole genome shotgun (WGS) entry which is preliminary data.</text>
</comment>
<gene>
    <name evidence="1" type="ORF">Airi02_055360</name>
</gene>
<dbReference type="RefSeq" id="WP_285576762.1">
    <property type="nucleotide sequence ID" value="NZ_BSTK01000008.1"/>
</dbReference>
<dbReference type="AlphaFoldDB" id="A0A9W6W290"/>
<organism evidence="1 2">
    <name type="scientific">Actinoallomurus iriomotensis</name>
    <dbReference type="NCBI Taxonomy" id="478107"/>
    <lineage>
        <taxon>Bacteria</taxon>
        <taxon>Bacillati</taxon>
        <taxon>Actinomycetota</taxon>
        <taxon>Actinomycetes</taxon>
        <taxon>Streptosporangiales</taxon>
        <taxon>Thermomonosporaceae</taxon>
        <taxon>Actinoallomurus</taxon>
    </lineage>
</organism>
<dbReference type="InterPro" id="IPR029058">
    <property type="entry name" value="AB_hydrolase_fold"/>
</dbReference>